<organism evidence="9 10">
    <name type="scientific">Xylanibacter caecicola</name>
    <dbReference type="NCBI Taxonomy" id="2736294"/>
    <lineage>
        <taxon>Bacteria</taxon>
        <taxon>Pseudomonadati</taxon>
        <taxon>Bacteroidota</taxon>
        <taxon>Bacteroidia</taxon>
        <taxon>Bacteroidales</taxon>
        <taxon>Prevotellaceae</taxon>
        <taxon>Xylanibacter</taxon>
    </lineage>
</organism>
<protein>
    <submittedName>
        <fullName evidence="9">RagB/SusD family nutrient uptake outer membrane protein</fullName>
    </submittedName>
</protein>
<keyword evidence="3 6" id="KW-0732">Signal</keyword>
<feature type="domain" description="SusD-like N-terminal" evidence="8">
    <location>
        <begin position="48"/>
        <end position="225"/>
    </location>
</feature>
<feature type="signal peptide" evidence="6">
    <location>
        <begin position="1"/>
        <end position="20"/>
    </location>
</feature>
<proteinExistence type="inferred from homology"/>
<evidence type="ECO:0000256" key="2">
    <source>
        <dbReference type="ARBA" id="ARBA00006275"/>
    </source>
</evidence>
<keyword evidence="4" id="KW-0472">Membrane</keyword>
<evidence type="ECO:0000259" key="8">
    <source>
        <dbReference type="Pfam" id="PF14322"/>
    </source>
</evidence>
<evidence type="ECO:0000256" key="4">
    <source>
        <dbReference type="ARBA" id="ARBA00023136"/>
    </source>
</evidence>
<name>A0ABX2B464_9BACT</name>
<accession>A0ABX2B464</accession>
<evidence type="ECO:0000313" key="9">
    <source>
        <dbReference type="EMBL" id="NPE26031.1"/>
    </source>
</evidence>
<dbReference type="InterPro" id="IPR012944">
    <property type="entry name" value="SusD_RagB_dom"/>
</dbReference>
<sequence length="600" mass="67079">MKITIKNMAMSAAAVAAAFALNSCSLSEENPGGFTMGTMAESSLEGYQTLLNNVYFGMERYLYGTDGYMELTEGDTDLWTYKGNEGTQYTQYLWFYAGTAPNTTYTKDIWNAIYDGIGACNLAISMADRAPFKTEEAKNVKVAEARFMRAVYYFNAVEQFGGVTMLTAPATSMDFSPSRTDPLTIYKEVILPDLRFAALWLDKGTDATTTQPTKKSAMGMLAKACLQTREYGTDEFLQEALTTAKALIADCEAGGATYGAYMYATYDDVFKEANNWENKEALWKHRWYAGSDGHGSSLGNWKLNRYDEKFLCALSKFGAREKTQEACLTWDGAIEGIFMPTQYLLNLYVQNDGTLDPRFHKSFTTEWNANKSFIWKPDVVTNFDKDGSLTGKRLAVGDKAIKFVMPQDADYAAEMAVKKTVPYLVVDYKDVYNDASKNVNMTYNGKENIFRYFYPSLNKHNSSNYYVANAAKMRNGNLNGVLIMRMAEVYLIAAEADIYLNGGGSAAGYINKVRLRAGANALGGTATLRDVLDERARELCGEHTRFYDLKRTGMLKDNTYLNATHPDLGQYFEPEYALRPIPTPFLQGLSNGDEYQNPGY</sequence>
<dbReference type="RefSeq" id="WP_172345500.1">
    <property type="nucleotide sequence ID" value="NZ_CASYYZ010000132.1"/>
</dbReference>
<dbReference type="Pfam" id="PF14322">
    <property type="entry name" value="SusD-like_3"/>
    <property type="match status" value="1"/>
</dbReference>
<dbReference type="Proteomes" id="UP000820977">
    <property type="component" value="Unassembled WGS sequence"/>
</dbReference>
<dbReference type="InterPro" id="IPR033985">
    <property type="entry name" value="SusD-like_N"/>
</dbReference>
<evidence type="ECO:0000256" key="6">
    <source>
        <dbReference type="SAM" id="SignalP"/>
    </source>
</evidence>
<feature type="domain" description="RagB/SusD" evidence="7">
    <location>
        <begin position="279"/>
        <end position="600"/>
    </location>
</feature>
<feature type="chain" id="PRO_5045657750" evidence="6">
    <location>
        <begin position="21"/>
        <end position="600"/>
    </location>
</feature>
<dbReference type="EMBL" id="JABKKJ010000025">
    <property type="protein sequence ID" value="NPE26031.1"/>
    <property type="molecule type" value="Genomic_DNA"/>
</dbReference>
<evidence type="ECO:0000259" key="7">
    <source>
        <dbReference type="Pfam" id="PF07980"/>
    </source>
</evidence>
<keyword evidence="5" id="KW-0998">Cell outer membrane</keyword>
<dbReference type="Pfam" id="PF07980">
    <property type="entry name" value="SusD_RagB"/>
    <property type="match status" value="1"/>
</dbReference>
<evidence type="ECO:0000256" key="3">
    <source>
        <dbReference type="ARBA" id="ARBA00022729"/>
    </source>
</evidence>
<evidence type="ECO:0000313" key="10">
    <source>
        <dbReference type="Proteomes" id="UP000820977"/>
    </source>
</evidence>
<comment type="caution">
    <text evidence="9">The sequence shown here is derived from an EMBL/GenBank/DDBJ whole genome shotgun (WGS) entry which is preliminary data.</text>
</comment>
<evidence type="ECO:0000256" key="1">
    <source>
        <dbReference type="ARBA" id="ARBA00004442"/>
    </source>
</evidence>
<reference evidence="9 10" key="1">
    <citation type="submission" date="2020-05" db="EMBL/GenBank/DDBJ databases">
        <title>Distinct polysaccharide utilization as determinants for interspecies competition between intestinal Prevotella spp.</title>
        <authorList>
            <person name="Galvez E.J.C."/>
            <person name="Iljazovic A."/>
            <person name="Strowig T."/>
        </authorList>
    </citation>
    <scope>NUCLEOTIDE SEQUENCE [LARGE SCALE GENOMIC DNA]</scope>
    <source>
        <strain evidence="9 10">PCHR</strain>
    </source>
</reference>
<dbReference type="Gene3D" id="1.25.40.390">
    <property type="match status" value="1"/>
</dbReference>
<dbReference type="InterPro" id="IPR011990">
    <property type="entry name" value="TPR-like_helical_dom_sf"/>
</dbReference>
<keyword evidence="10" id="KW-1185">Reference proteome</keyword>
<dbReference type="SUPFAM" id="SSF48452">
    <property type="entry name" value="TPR-like"/>
    <property type="match status" value="1"/>
</dbReference>
<comment type="similarity">
    <text evidence="2">Belongs to the SusD family.</text>
</comment>
<comment type="subcellular location">
    <subcellularLocation>
        <location evidence="1">Cell outer membrane</location>
    </subcellularLocation>
</comment>
<evidence type="ECO:0000256" key="5">
    <source>
        <dbReference type="ARBA" id="ARBA00023237"/>
    </source>
</evidence>
<gene>
    <name evidence="9" type="ORF">HPS54_11010</name>
</gene>